<dbReference type="Proteomes" id="UP000433104">
    <property type="component" value="Unassembled WGS sequence"/>
</dbReference>
<dbReference type="EMBL" id="WTYW01000001">
    <property type="protein sequence ID" value="MXO85625.1"/>
    <property type="molecule type" value="Genomic_DNA"/>
</dbReference>
<sequence>MLDSKRKRSIIKDTSGNALMMMAAAVLPLTAMIGGGLDMGIAYTARAKLQNACDAGVLAGRQAMQGNIWSTDAQAEAQKFFDFNYPAGLHGATNLAFAVRQNPTDGAELLATASAEIPTVIMRVFQIDSLDIAVDCNAKKETGHNDIMVVLDVTGSMLNAPSVDSAGTSKIGRLRVGTLGLYRGLDDSDDETITRFGILPYSHTVNVGGLLESDWVLDNQVYENRLVFVNGVFQPGRTGCGGLGPNCEVRRSDLVVPATKSGFATNRSFARNLPDLLASVNGYTGSVMRSVLPSSGSTTNALSRFQNGGFACIEERPSVGSSGETYDSISNDDIDTVPTNGGEPELQFGRYDPSWINSPYSVLDCPNSATMMQEYASLGAFQSQIATSTARVGGSTFHDIGMLWAVRLMSRTGMFADQNPETIDGAPVTQHIVYMTDGILFPNPDVYSAYGTANVKRRVEGSGSHYDRHLSRFEDACNLARARGITVWVIALDVTATDDIRPCASSDTHFLTSDGTDLEEVFETIGRRIGKLRLTK</sequence>
<comment type="caution">
    <text evidence="4">The sequence shown here is derived from an EMBL/GenBank/DDBJ whole genome shotgun (WGS) entry which is preliminary data.</text>
</comment>
<keyword evidence="5" id="KW-1185">Reference proteome</keyword>
<feature type="compositionally biased region" description="Polar residues" evidence="1">
    <location>
        <begin position="319"/>
        <end position="329"/>
    </location>
</feature>
<dbReference type="InterPro" id="IPR036465">
    <property type="entry name" value="vWFA_dom_sf"/>
</dbReference>
<name>A0A844ZCL0_9SPHN</name>
<keyword evidence="2" id="KW-0472">Membrane</keyword>
<dbReference type="AlphaFoldDB" id="A0A844ZCL0"/>
<dbReference type="OrthoDB" id="7522752at2"/>
<organism evidence="4 5">
    <name type="scientific">Parapontixanthobacter aurantiacus</name>
    <dbReference type="NCBI Taxonomy" id="1463599"/>
    <lineage>
        <taxon>Bacteria</taxon>
        <taxon>Pseudomonadati</taxon>
        <taxon>Pseudomonadota</taxon>
        <taxon>Alphaproteobacteria</taxon>
        <taxon>Sphingomonadales</taxon>
        <taxon>Erythrobacteraceae</taxon>
        <taxon>Parapontixanthobacter</taxon>
    </lineage>
</organism>
<feature type="domain" description="Putative Flp pilus-assembly TadG-like N-terminal" evidence="3">
    <location>
        <begin position="16"/>
        <end position="60"/>
    </location>
</feature>
<keyword evidence="2" id="KW-1133">Transmembrane helix</keyword>
<dbReference type="SUPFAM" id="SSF53300">
    <property type="entry name" value="vWA-like"/>
    <property type="match status" value="1"/>
</dbReference>
<evidence type="ECO:0000259" key="3">
    <source>
        <dbReference type="Pfam" id="PF13400"/>
    </source>
</evidence>
<dbReference type="Gene3D" id="3.40.50.410">
    <property type="entry name" value="von Willebrand factor, type A domain"/>
    <property type="match status" value="1"/>
</dbReference>
<accession>A0A844ZCL0</accession>
<dbReference type="RefSeq" id="WP_160682008.1">
    <property type="nucleotide sequence ID" value="NZ_WTYW01000001.1"/>
</dbReference>
<feature type="transmembrane region" description="Helical" evidence="2">
    <location>
        <begin position="21"/>
        <end position="43"/>
    </location>
</feature>
<keyword evidence="2" id="KW-0812">Transmembrane</keyword>
<feature type="region of interest" description="Disordered" evidence="1">
    <location>
        <begin position="318"/>
        <end position="337"/>
    </location>
</feature>
<evidence type="ECO:0000256" key="2">
    <source>
        <dbReference type="SAM" id="Phobius"/>
    </source>
</evidence>
<protein>
    <recommendedName>
        <fullName evidence="3">Putative Flp pilus-assembly TadG-like N-terminal domain-containing protein</fullName>
    </recommendedName>
</protein>
<evidence type="ECO:0000313" key="5">
    <source>
        <dbReference type="Proteomes" id="UP000433104"/>
    </source>
</evidence>
<proteinExistence type="predicted"/>
<evidence type="ECO:0000313" key="4">
    <source>
        <dbReference type="EMBL" id="MXO85625.1"/>
    </source>
</evidence>
<reference evidence="4 5" key="1">
    <citation type="submission" date="2019-12" db="EMBL/GenBank/DDBJ databases">
        <title>Genomic-based taxomic classification of the family Erythrobacteraceae.</title>
        <authorList>
            <person name="Xu L."/>
        </authorList>
    </citation>
    <scope>NUCLEOTIDE SEQUENCE [LARGE SCALE GENOMIC DNA]</scope>
    <source>
        <strain evidence="4 5">MCCC 1A09962</strain>
    </source>
</reference>
<dbReference type="InterPro" id="IPR028087">
    <property type="entry name" value="Tad_N"/>
</dbReference>
<dbReference type="Pfam" id="PF13400">
    <property type="entry name" value="Tad"/>
    <property type="match status" value="1"/>
</dbReference>
<evidence type="ECO:0000256" key="1">
    <source>
        <dbReference type="SAM" id="MobiDB-lite"/>
    </source>
</evidence>
<gene>
    <name evidence="4" type="ORF">GRI38_06230</name>
</gene>